<protein>
    <submittedName>
        <fullName evidence="1">Uncharacterized protein</fullName>
    </submittedName>
</protein>
<evidence type="ECO:0000313" key="1">
    <source>
        <dbReference type="EMBL" id="AIB12254.1"/>
    </source>
</evidence>
<gene>
    <name evidence="1" type="ORF">ABAZ39_09615</name>
</gene>
<sequence length="168" mass="19149">MYGLQGGSLDRSPVGCIQIGSRQEQHPMPDPLDWLADRYAYRPAAIIKLMVLAADHPTPWNAEQEAQYRSRILEILGGMLEVANDDAVADKAQAFHERFTIADAMEVQRLVVYLIFLTLPDQGWPEPVTWDHATGRPRVYHLEPMLIYAEAMLLSLLAHRLRELRCDQ</sequence>
<name>A0A060DN21_9PROT</name>
<reference evidence="1 2" key="1">
    <citation type="journal article" date="2014" name="Genome Announc.">
        <title>Complete Genome Sequence of the Model Rhizosphere Strain Azospirillum brasilense Az39, Successfully Applied in Agriculture.</title>
        <authorList>
            <person name="Rivera D."/>
            <person name="Revale S."/>
            <person name="Molina R."/>
            <person name="Gualpa J."/>
            <person name="Puente M."/>
            <person name="Maroniche G."/>
            <person name="Paris G."/>
            <person name="Baker D."/>
            <person name="Clavijo B."/>
            <person name="McLay K."/>
            <person name="Spaepen S."/>
            <person name="Perticari A."/>
            <person name="Vazquez M."/>
            <person name="Wisniewski-Dye F."/>
            <person name="Watkins C."/>
            <person name="Martinez-Abarca F."/>
            <person name="Vanderleyden J."/>
            <person name="Cassan F."/>
        </authorList>
    </citation>
    <scope>NUCLEOTIDE SEQUENCE [LARGE SCALE GENOMIC DNA]</scope>
    <source>
        <strain evidence="1 2">Az39</strain>
    </source>
</reference>
<dbReference type="KEGG" id="abq:ABAZ39_09615"/>
<accession>A0A060DN21</accession>
<proteinExistence type="predicted"/>
<evidence type="ECO:0000313" key="2">
    <source>
        <dbReference type="Proteomes" id="UP000027186"/>
    </source>
</evidence>
<organism evidence="1 2">
    <name type="scientific">Azospirillum argentinense</name>
    <dbReference type="NCBI Taxonomy" id="2970906"/>
    <lineage>
        <taxon>Bacteria</taxon>
        <taxon>Pseudomonadati</taxon>
        <taxon>Pseudomonadota</taxon>
        <taxon>Alphaproteobacteria</taxon>
        <taxon>Rhodospirillales</taxon>
        <taxon>Azospirillaceae</taxon>
        <taxon>Azospirillum</taxon>
    </lineage>
</organism>
<dbReference type="EMBL" id="CP007793">
    <property type="protein sequence ID" value="AIB12254.1"/>
    <property type="molecule type" value="Genomic_DNA"/>
</dbReference>
<dbReference type="AlphaFoldDB" id="A0A060DN21"/>
<dbReference type="Proteomes" id="UP000027186">
    <property type="component" value="Chromosome"/>
</dbReference>